<dbReference type="Proteomes" id="UP000091857">
    <property type="component" value="Chromosome 13"/>
</dbReference>
<dbReference type="AlphaFoldDB" id="A0A2C9URT3"/>
<feature type="compositionally biased region" description="Polar residues" evidence="1">
    <location>
        <begin position="60"/>
        <end position="74"/>
    </location>
</feature>
<feature type="compositionally biased region" description="Basic and acidic residues" evidence="1">
    <location>
        <begin position="236"/>
        <end position="249"/>
    </location>
</feature>
<feature type="region of interest" description="Disordered" evidence="1">
    <location>
        <begin position="128"/>
        <end position="261"/>
    </location>
</feature>
<feature type="compositionally biased region" description="Basic and acidic residues" evidence="1">
    <location>
        <begin position="152"/>
        <end position="168"/>
    </location>
</feature>
<dbReference type="PANTHER" id="PTHR33871">
    <property type="entry name" value="OS05G0503100 PROTEIN-RELATED"/>
    <property type="match status" value="1"/>
</dbReference>
<evidence type="ECO:0000313" key="3">
    <source>
        <dbReference type="Proteomes" id="UP000091857"/>
    </source>
</evidence>
<feature type="compositionally biased region" description="Basic and acidic residues" evidence="1">
    <location>
        <begin position="184"/>
        <end position="193"/>
    </location>
</feature>
<dbReference type="OrthoDB" id="1922230at2759"/>
<accession>A0A2C9URT3</accession>
<organism evidence="2 3">
    <name type="scientific">Manihot esculenta</name>
    <name type="common">Cassava</name>
    <name type="synonym">Jatropha manihot</name>
    <dbReference type="NCBI Taxonomy" id="3983"/>
    <lineage>
        <taxon>Eukaryota</taxon>
        <taxon>Viridiplantae</taxon>
        <taxon>Streptophyta</taxon>
        <taxon>Embryophyta</taxon>
        <taxon>Tracheophyta</taxon>
        <taxon>Spermatophyta</taxon>
        <taxon>Magnoliopsida</taxon>
        <taxon>eudicotyledons</taxon>
        <taxon>Gunneridae</taxon>
        <taxon>Pentapetalae</taxon>
        <taxon>rosids</taxon>
        <taxon>fabids</taxon>
        <taxon>Malpighiales</taxon>
        <taxon>Euphorbiaceae</taxon>
        <taxon>Crotonoideae</taxon>
        <taxon>Manihoteae</taxon>
        <taxon>Manihot</taxon>
    </lineage>
</organism>
<feature type="compositionally biased region" description="Polar residues" evidence="1">
    <location>
        <begin position="250"/>
        <end position="260"/>
    </location>
</feature>
<evidence type="ECO:0008006" key="4">
    <source>
        <dbReference type="Google" id="ProtNLM"/>
    </source>
</evidence>
<proteinExistence type="predicted"/>
<dbReference type="EMBL" id="CM004399">
    <property type="protein sequence ID" value="OAY34098.1"/>
    <property type="molecule type" value="Genomic_DNA"/>
</dbReference>
<feature type="compositionally biased region" description="Basic and acidic residues" evidence="1">
    <location>
        <begin position="78"/>
        <end position="98"/>
    </location>
</feature>
<sequence>MGCCMSSRAATEPRQPKSPGHHCSSPKLPAPEPNSSHVPITSVEEETVKEVLSETPISKVPQTSPSAQQETTQIPIVHESKTQKNKRKEEEVQAERTPEISQASEICSVTDTYSTATTATTATAVTEIRDDEVTSKKRVNRSPSSLPRKRPHNGERERGAKTPGKRELSGQVRTAQRNVGSRRVGRELGEKSGRRSRSPATRMSSGGVLRGGRAGGSPAKVTGKSSGRQVEMGSGAKEEEKREENDSVLKQEQGNESASLENPLVSMECFIFL</sequence>
<keyword evidence="3" id="KW-1185">Reference proteome</keyword>
<protein>
    <recommendedName>
        <fullName evidence="4">Serine/arginine repetitive matrix protein 1-like</fullName>
    </recommendedName>
</protein>
<comment type="caution">
    <text evidence="2">The sequence shown here is derived from an EMBL/GenBank/DDBJ whole genome shotgun (WGS) entry which is preliminary data.</text>
</comment>
<name>A0A2C9URT3_MANES</name>
<feature type="region of interest" description="Disordered" evidence="1">
    <location>
        <begin position="1"/>
        <end position="103"/>
    </location>
</feature>
<dbReference type="PANTHER" id="PTHR33871:SF20">
    <property type="entry name" value="CALMODULIN-BINDING DOMAIN-CONTAINING PROTEIN"/>
    <property type="match status" value="1"/>
</dbReference>
<evidence type="ECO:0000256" key="1">
    <source>
        <dbReference type="SAM" id="MobiDB-lite"/>
    </source>
</evidence>
<evidence type="ECO:0000313" key="2">
    <source>
        <dbReference type="EMBL" id="OAY34098.1"/>
    </source>
</evidence>
<reference evidence="3" key="1">
    <citation type="journal article" date="2016" name="Nat. Biotechnol.">
        <title>Sequencing wild and cultivated cassava and related species reveals extensive interspecific hybridization and genetic diversity.</title>
        <authorList>
            <person name="Bredeson J.V."/>
            <person name="Lyons J.B."/>
            <person name="Prochnik S.E."/>
            <person name="Wu G.A."/>
            <person name="Ha C.M."/>
            <person name="Edsinger-Gonzales E."/>
            <person name="Grimwood J."/>
            <person name="Schmutz J."/>
            <person name="Rabbi I.Y."/>
            <person name="Egesi C."/>
            <person name="Nauluvula P."/>
            <person name="Lebot V."/>
            <person name="Ndunguru J."/>
            <person name="Mkamilo G."/>
            <person name="Bart R.S."/>
            <person name="Setter T.L."/>
            <person name="Gleadow R.M."/>
            <person name="Kulakow P."/>
            <person name="Ferguson M.E."/>
            <person name="Rounsley S."/>
            <person name="Rokhsar D.S."/>
        </authorList>
    </citation>
    <scope>NUCLEOTIDE SEQUENCE [LARGE SCALE GENOMIC DNA]</scope>
    <source>
        <strain evidence="3">cv. AM560-2</strain>
    </source>
</reference>
<dbReference type="Gramene" id="Manes.13G149800.1.v8.1">
    <property type="protein sequence ID" value="Manes.13G149800.1.v8.1.CDS.1"/>
    <property type="gene ID" value="Manes.13G149800.v8.1"/>
</dbReference>
<gene>
    <name evidence="2" type="ORF">MANES_13G149800v8</name>
</gene>